<name>B6SKA1_MAIZE</name>
<proteinExistence type="evidence at transcript level"/>
<sequence length="169" mass="17578">MELAEAQVQPRHIVLDLSGGGLRRRLGPPPPAAGVPPDAPAMALDQAHHRTRRSGAEDDLAASRPMIQSGAVMARSVRAETSGAGADADAVYGAGTSGSEAAEEESGDEADSFDASFCQEGFARKIEALAELVGMDGACEPVAVLSEVVRVLRSIDTHRHSEYIPCASD</sequence>
<evidence type="ECO:0000313" key="2">
    <source>
        <dbReference type="EMBL" id="ACG25284.1"/>
    </source>
</evidence>
<feature type="region of interest" description="Disordered" evidence="1">
    <location>
        <begin position="78"/>
        <end position="107"/>
    </location>
</feature>
<evidence type="ECO:0000256" key="1">
    <source>
        <dbReference type="SAM" id="MobiDB-lite"/>
    </source>
</evidence>
<feature type="compositionally biased region" description="Pro residues" evidence="1">
    <location>
        <begin position="27"/>
        <end position="39"/>
    </location>
</feature>
<feature type="region of interest" description="Disordered" evidence="1">
    <location>
        <begin position="18"/>
        <end position="65"/>
    </location>
</feature>
<reference evidence="2" key="1">
    <citation type="journal article" date="2009" name="Plant Mol. Biol.">
        <title>Insights into corn genes derived from large-scale cDNA sequencing.</title>
        <authorList>
            <person name="Alexandrov N.N."/>
            <person name="Brover V.V."/>
            <person name="Freidin S."/>
            <person name="Troukhan M.E."/>
            <person name="Tatarinova T.V."/>
            <person name="Zhang H."/>
            <person name="Swaller T.J."/>
            <person name="Lu Y.P."/>
            <person name="Bouck J."/>
            <person name="Flavell R.B."/>
            <person name="Feldmann K.A."/>
        </authorList>
    </citation>
    <scope>NUCLEOTIDE SEQUENCE</scope>
</reference>
<feature type="compositionally biased region" description="Low complexity" evidence="1">
    <location>
        <begin position="83"/>
        <end position="100"/>
    </location>
</feature>
<protein>
    <submittedName>
        <fullName evidence="2">Uncharacterized protein</fullName>
    </submittedName>
</protein>
<dbReference type="AlphaFoldDB" id="B6SKA1"/>
<organism evidence="2">
    <name type="scientific">Zea mays</name>
    <name type="common">Maize</name>
    <dbReference type="NCBI Taxonomy" id="4577"/>
    <lineage>
        <taxon>Eukaryota</taxon>
        <taxon>Viridiplantae</taxon>
        <taxon>Streptophyta</taxon>
        <taxon>Embryophyta</taxon>
        <taxon>Tracheophyta</taxon>
        <taxon>Spermatophyta</taxon>
        <taxon>Magnoliopsida</taxon>
        <taxon>Liliopsida</taxon>
        <taxon>Poales</taxon>
        <taxon>Poaceae</taxon>
        <taxon>PACMAD clade</taxon>
        <taxon>Panicoideae</taxon>
        <taxon>Andropogonodae</taxon>
        <taxon>Andropogoneae</taxon>
        <taxon>Tripsacinae</taxon>
        <taxon>Zea</taxon>
    </lineage>
</organism>
<dbReference type="EMBL" id="EU953166">
    <property type="protein sequence ID" value="ACG25284.1"/>
    <property type="molecule type" value="mRNA"/>
</dbReference>
<accession>B6SKA1</accession>
<dbReference type="ExpressionAtlas" id="B6SKA1">
    <property type="expression patterns" value="baseline and differential"/>
</dbReference>